<evidence type="ECO:0000259" key="4">
    <source>
        <dbReference type="PROSITE" id="PS50043"/>
    </source>
</evidence>
<dbReference type="InterPro" id="IPR029016">
    <property type="entry name" value="GAF-like_dom_sf"/>
</dbReference>
<evidence type="ECO:0000256" key="1">
    <source>
        <dbReference type="ARBA" id="ARBA00023015"/>
    </source>
</evidence>
<dbReference type="PRINTS" id="PR00038">
    <property type="entry name" value="HTHLUXR"/>
</dbReference>
<reference evidence="5 6" key="1">
    <citation type="submission" date="2024-10" db="EMBL/GenBank/DDBJ databases">
        <title>The Natural Products Discovery Center: Release of the First 8490 Sequenced Strains for Exploring Actinobacteria Biosynthetic Diversity.</title>
        <authorList>
            <person name="Kalkreuter E."/>
            <person name="Kautsar S.A."/>
            <person name="Yang D."/>
            <person name="Bader C.D."/>
            <person name="Teijaro C.N."/>
            <person name="Fluegel L."/>
            <person name="Davis C.M."/>
            <person name="Simpson J.R."/>
            <person name="Lauterbach L."/>
            <person name="Steele A.D."/>
            <person name="Gui C."/>
            <person name="Meng S."/>
            <person name="Li G."/>
            <person name="Viehrig K."/>
            <person name="Ye F."/>
            <person name="Su P."/>
            <person name="Kiefer A.F."/>
            <person name="Nichols A."/>
            <person name="Cepeda A.J."/>
            <person name="Yan W."/>
            <person name="Fan B."/>
            <person name="Jiang Y."/>
            <person name="Adhikari A."/>
            <person name="Zheng C.-J."/>
            <person name="Schuster L."/>
            <person name="Cowan T.M."/>
            <person name="Smanski M.J."/>
            <person name="Chevrette M.G."/>
            <person name="De Carvalho L.P.S."/>
            <person name="Shen B."/>
        </authorList>
    </citation>
    <scope>NUCLEOTIDE SEQUENCE [LARGE SCALE GENOMIC DNA]</scope>
    <source>
        <strain evidence="5 6">NPDC004119</strain>
    </source>
</reference>
<dbReference type="Pfam" id="PF01590">
    <property type="entry name" value="GAF"/>
    <property type="match status" value="1"/>
</dbReference>
<dbReference type="RefSeq" id="WP_387402034.1">
    <property type="nucleotide sequence ID" value="NZ_JBIAMT010000016.1"/>
</dbReference>
<evidence type="ECO:0000256" key="2">
    <source>
        <dbReference type="ARBA" id="ARBA00023125"/>
    </source>
</evidence>
<dbReference type="InterPro" id="IPR039420">
    <property type="entry name" value="WalR-like"/>
</dbReference>
<dbReference type="Gene3D" id="1.10.10.10">
    <property type="entry name" value="Winged helix-like DNA-binding domain superfamily/Winged helix DNA-binding domain"/>
    <property type="match status" value="1"/>
</dbReference>
<dbReference type="PANTHER" id="PTHR43214">
    <property type="entry name" value="TWO-COMPONENT RESPONSE REGULATOR"/>
    <property type="match status" value="1"/>
</dbReference>
<evidence type="ECO:0000313" key="6">
    <source>
        <dbReference type="Proteomes" id="UP001601442"/>
    </source>
</evidence>
<dbReference type="InterPro" id="IPR036388">
    <property type="entry name" value="WH-like_DNA-bd_sf"/>
</dbReference>
<dbReference type="SUPFAM" id="SSF46894">
    <property type="entry name" value="C-terminal effector domain of the bipartite response regulators"/>
    <property type="match status" value="1"/>
</dbReference>
<protein>
    <submittedName>
        <fullName evidence="5">LuxR C-terminal-related transcriptional regulator</fullName>
    </submittedName>
</protein>
<keyword evidence="6" id="KW-1185">Reference proteome</keyword>
<feature type="domain" description="HTH luxR-type" evidence="4">
    <location>
        <begin position="206"/>
        <end position="271"/>
    </location>
</feature>
<dbReference type="Proteomes" id="UP001601442">
    <property type="component" value="Unassembled WGS sequence"/>
</dbReference>
<dbReference type="EMBL" id="JBIAMT010000016">
    <property type="protein sequence ID" value="MFF0501965.1"/>
    <property type="molecule type" value="Genomic_DNA"/>
</dbReference>
<keyword evidence="2" id="KW-0238">DNA-binding</keyword>
<keyword evidence="3" id="KW-0804">Transcription</keyword>
<dbReference type="SMART" id="SM00421">
    <property type="entry name" value="HTH_LUXR"/>
    <property type="match status" value="1"/>
</dbReference>
<organism evidence="5 6">
    <name type="scientific">Nocardia aobensis</name>
    <dbReference type="NCBI Taxonomy" id="257277"/>
    <lineage>
        <taxon>Bacteria</taxon>
        <taxon>Bacillati</taxon>
        <taxon>Actinomycetota</taxon>
        <taxon>Actinomycetes</taxon>
        <taxon>Mycobacteriales</taxon>
        <taxon>Nocardiaceae</taxon>
        <taxon>Nocardia</taxon>
    </lineage>
</organism>
<comment type="caution">
    <text evidence="5">The sequence shown here is derived from an EMBL/GenBank/DDBJ whole genome shotgun (WGS) entry which is preliminary data.</text>
</comment>
<proteinExistence type="predicted"/>
<evidence type="ECO:0000256" key="3">
    <source>
        <dbReference type="ARBA" id="ARBA00023163"/>
    </source>
</evidence>
<dbReference type="InterPro" id="IPR000792">
    <property type="entry name" value="Tscrpt_reg_LuxR_C"/>
</dbReference>
<dbReference type="CDD" id="cd06170">
    <property type="entry name" value="LuxR_C_like"/>
    <property type="match status" value="1"/>
</dbReference>
<keyword evidence="1" id="KW-0805">Transcription regulation</keyword>
<accession>A0ABW6PFM5</accession>
<dbReference type="Gene3D" id="3.30.450.40">
    <property type="match status" value="1"/>
</dbReference>
<dbReference type="InterPro" id="IPR003018">
    <property type="entry name" value="GAF"/>
</dbReference>
<dbReference type="PROSITE" id="PS50043">
    <property type="entry name" value="HTH_LUXR_2"/>
    <property type="match status" value="1"/>
</dbReference>
<gene>
    <name evidence="5" type="ORF">ACFYU5_36680</name>
</gene>
<name>A0ABW6PFM5_9NOCA</name>
<dbReference type="InterPro" id="IPR016032">
    <property type="entry name" value="Sig_transdc_resp-reg_C-effctor"/>
</dbReference>
<dbReference type="Pfam" id="PF00196">
    <property type="entry name" value="GerE"/>
    <property type="match status" value="1"/>
</dbReference>
<sequence length="274" mass="30251">MSADQLLRPSDLDLLRQASRQIQRLSKNLVAFGGLTQNGTVPVRAISGAGQRRLSSIVIRPQRGLGGLSWADRRPARVDDYARSPKITHDFDSQILGEGIFSLAVAPIIVGDHVRGLIYVGRRSAEPEWSYALEALQHEARSLAHEIDIRDRVDERIRLLHATEPGTRPPSANLDIVQAQLREIASRTTDPRTAQELRALLTDGEPAVTAATLTPRQIDVLTLVAVGLTNEQIGSRLRLSTTTVKSYLHDAMARLDARTRHAAVLEARRRNLIV</sequence>
<evidence type="ECO:0000313" key="5">
    <source>
        <dbReference type="EMBL" id="MFF0501965.1"/>
    </source>
</evidence>
<dbReference type="SUPFAM" id="SSF55781">
    <property type="entry name" value="GAF domain-like"/>
    <property type="match status" value="1"/>
</dbReference>